<gene>
    <name evidence="4" type="ORF">MKY91_16625</name>
</gene>
<dbReference type="EMBL" id="JBCITK010000001">
    <property type="protein sequence ID" value="MEN0644780.1"/>
    <property type="molecule type" value="Genomic_DNA"/>
</dbReference>
<dbReference type="SUPFAM" id="SSF55031">
    <property type="entry name" value="Bacterial exopeptidase dimerisation domain"/>
    <property type="match status" value="1"/>
</dbReference>
<comment type="caution">
    <text evidence="4">The sequence shown here is derived from an EMBL/GenBank/DDBJ whole genome shotgun (WGS) entry which is preliminary data.</text>
</comment>
<dbReference type="Gene3D" id="3.40.630.10">
    <property type="entry name" value="Zn peptidases"/>
    <property type="match status" value="1"/>
</dbReference>
<dbReference type="PANTHER" id="PTHR43808">
    <property type="entry name" value="ACETYLORNITHINE DEACETYLASE"/>
    <property type="match status" value="1"/>
</dbReference>
<keyword evidence="1" id="KW-0479">Metal-binding</keyword>
<dbReference type="InterPro" id="IPR011650">
    <property type="entry name" value="Peptidase_M20_dimer"/>
</dbReference>
<dbReference type="InterPro" id="IPR017150">
    <property type="entry name" value="Pept_M20_glutamate_carboxypep"/>
</dbReference>
<dbReference type="Pfam" id="PF07687">
    <property type="entry name" value="M20_dimer"/>
    <property type="match status" value="1"/>
</dbReference>
<dbReference type="PANTHER" id="PTHR43808:SF9">
    <property type="entry name" value="BLL0789 PROTEIN"/>
    <property type="match status" value="1"/>
</dbReference>
<dbReference type="InterPro" id="IPR050072">
    <property type="entry name" value="Peptidase_M20A"/>
</dbReference>
<dbReference type="RefSeq" id="WP_343131404.1">
    <property type="nucleotide sequence ID" value="NZ_JBCITK010000001.1"/>
</dbReference>
<evidence type="ECO:0000256" key="2">
    <source>
        <dbReference type="ARBA" id="ARBA00022801"/>
    </source>
</evidence>
<organism evidence="4 5">
    <name type="scientific">Alkalicoccobacillus gibsonii</name>
    <dbReference type="NCBI Taxonomy" id="79881"/>
    <lineage>
        <taxon>Bacteria</taxon>
        <taxon>Bacillati</taxon>
        <taxon>Bacillota</taxon>
        <taxon>Bacilli</taxon>
        <taxon>Bacillales</taxon>
        <taxon>Bacillaceae</taxon>
        <taxon>Alkalicoccobacillus</taxon>
    </lineage>
</organism>
<keyword evidence="2" id="KW-0378">Hydrolase</keyword>
<feature type="domain" description="Peptidase M20 dimerisation" evidence="3">
    <location>
        <begin position="178"/>
        <end position="277"/>
    </location>
</feature>
<sequence length="377" mass="40568">MKEYLKSEETAMLELLEKLVNVDSGSYNKQGVDEIVRILQQEFDDLDFDTYVNEEKEFGNQLIVSHKEATDPTTLLVLHMDTVFGKGTAKERPFTIKEGIAYGPGVIDMKGSHVTTLFAVKALLKEHADALKSVKILFTSDEEIGAPAGRAVIEEHASGMKYALVMEPARTDGSLVSSRRGGGLYKMEVSGRAAHSGIEPEKGRSAIEELSHKVIKLHALSDHENGISVNVGLINGGSSVNTVAPKATGEIDIRTTKMEQAEPLAKKIEEICATPDVDGTSIKLEGGITRPPMEKNTQTIELLDTIKEVGEEIGLPITDISTGGGSDASFTSAMGIATIDGLGPKGGNQHNEGEYLEIETLVERAELLAAVVKRLAK</sequence>
<reference evidence="4 5" key="1">
    <citation type="submission" date="2024-03" db="EMBL/GenBank/DDBJ databases">
        <title>Bacilli Hybrid Assemblies.</title>
        <authorList>
            <person name="Kovac J."/>
        </authorList>
    </citation>
    <scope>NUCLEOTIDE SEQUENCE [LARGE SCALE GENOMIC DNA]</scope>
    <source>
        <strain evidence="4 5">FSL R7-0666</strain>
    </source>
</reference>
<protein>
    <submittedName>
        <fullName evidence="4">M20 family metallopeptidase</fullName>
    </submittedName>
</protein>
<dbReference type="PIRSF" id="PIRSF037238">
    <property type="entry name" value="Carboxypeptidase_G2"/>
    <property type="match status" value="1"/>
</dbReference>
<dbReference type="Proteomes" id="UP001418796">
    <property type="component" value="Unassembled WGS sequence"/>
</dbReference>
<dbReference type="Pfam" id="PF01546">
    <property type="entry name" value="Peptidase_M20"/>
    <property type="match status" value="1"/>
</dbReference>
<dbReference type="InterPro" id="IPR036264">
    <property type="entry name" value="Bact_exopeptidase_dim_dom"/>
</dbReference>
<dbReference type="InterPro" id="IPR002933">
    <property type="entry name" value="Peptidase_M20"/>
</dbReference>
<evidence type="ECO:0000313" key="5">
    <source>
        <dbReference type="Proteomes" id="UP001418796"/>
    </source>
</evidence>
<evidence type="ECO:0000259" key="3">
    <source>
        <dbReference type="Pfam" id="PF07687"/>
    </source>
</evidence>
<evidence type="ECO:0000256" key="1">
    <source>
        <dbReference type="ARBA" id="ARBA00022723"/>
    </source>
</evidence>
<dbReference type="SUPFAM" id="SSF53187">
    <property type="entry name" value="Zn-dependent exopeptidases"/>
    <property type="match status" value="1"/>
</dbReference>
<keyword evidence="5" id="KW-1185">Reference proteome</keyword>
<accession>A0ABU9VLK5</accession>
<evidence type="ECO:0000313" key="4">
    <source>
        <dbReference type="EMBL" id="MEN0644780.1"/>
    </source>
</evidence>
<dbReference type="CDD" id="cd03885">
    <property type="entry name" value="M20_CPDG2"/>
    <property type="match status" value="1"/>
</dbReference>
<dbReference type="Gene3D" id="3.30.70.360">
    <property type="match status" value="1"/>
</dbReference>
<proteinExistence type="predicted"/>
<name>A0ABU9VLK5_9BACI</name>